<accession>S4PKA6</accession>
<dbReference type="EMBL" id="GAIX01004605">
    <property type="protein sequence ID" value="JAA87955.1"/>
    <property type="molecule type" value="Transcribed_RNA"/>
</dbReference>
<proteinExistence type="predicted"/>
<reference evidence="1" key="1">
    <citation type="journal article" date="2013" name="BMC Genomics">
        <title>Unscrambling butterfly oogenesis.</title>
        <authorList>
            <person name="Carter J.M."/>
            <person name="Baker S.C."/>
            <person name="Pink R."/>
            <person name="Carter D.R."/>
            <person name="Collins A."/>
            <person name="Tomlin J."/>
            <person name="Gibbs M."/>
            <person name="Breuker C.J."/>
        </authorList>
    </citation>
    <scope>NUCLEOTIDE SEQUENCE</scope>
    <source>
        <tissue evidence="1">Ovary</tissue>
    </source>
</reference>
<evidence type="ECO:0000313" key="1">
    <source>
        <dbReference type="EMBL" id="JAA87955.1"/>
    </source>
</evidence>
<reference evidence="1" key="2">
    <citation type="submission" date="2013-05" db="EMBL/GenBank/DDBJ databases">
        <authorList>
            <person name="Carter J.-M."/>
            <person name="Baker S.C."/>
            <person name="Pink R."/>
            <person name="Carter D.R.F."/>
            <person name="Collins A."/>
            <person name="Tomlin J."/>
            <person name="Gibbs M."/>
            <person name="Breuker C.J."/>
        </authorList>
    </citation>
    <scope>NUCLEOTIDE SEQUENCE</scope>
    <source>
        <tissue evidence="1">Ovary</tissue>
    </source>
</reference>
<name>S4PKA6_9NEOP</name>
<protein>
    <submittedName>
        <fullName evidence="1">Uncharacterized protein</fullName>
    </submittedName>
</protein>
<sequence>MLPIKEPSANWKGVPSSHCYHQSVLLIPLILTSTGSLACPFPMSATIISYMGRVLVFFMICTIQLEL</sequence>
<dbReference type="AlphaFoldDB" id="S4PKA6"/>
<organism evidence="1">
    <name type="scientific">Pararge aegeria</name>
    <name type="common">speckled wood butterfly</name>
    <dbReference type="NCBI Taxonomy" id="116150"/>
    <lineage>
        <taxon>Eukaryota</taxon>
        <taxon>Metazoa</taxon>
        <taxon>Ecdysozoa</taxon>
        <taxon>Arthropoda</taxon>
        <taxon>Hexapoda</taxon>
        <taxon>Insecta</taxon>
        <taxon>Pterygota</taxon>
        <taxon>Neoptera</taxon>
        <taxon>Endopterygota</taxon>
        <taxon>Lepidoptera</taxon>
        <taxon>Glossata</taxon>
        <taxon>Ditrysia</taxon>
        <taxon>Papilionoidea</taxon>
        <taxon>Nymphalidae</taxon>
        <taxon>Satyrinae</taxon>
        <taxon>Satyrini</taxon>
        <taxon>Parargina</taxon>
        <taxon>Pararge</taxon>
    </lineage>
</organism>